<dbReference type="GO" id="GO:0004348">
    <property type="term" value="F:glucosylceramidase activity"/>
    <property type="evidence" value="ECO:0007669"/>
    <property type="project" value="UniProtKB-EC"/>
</dbReference>
<evidence type="ECO:0000256" key="7">
    <source>
        <dbReference type="SAM" id="SignalP"/>
    </source>
</evidence>
<evidence type="ECO:0000256" key="3">
    <source>
        <dbReference type="ARBA" id="ARBA00012658"/>
    </source>
</evidence>
<evidence type="ECO:0000256" key="4">
    <source>
        <dbReference type="ARBA" id="ARBA00022729"/>
    </source>
</evidence>
<dbReference type="InterPro" id="IPR006616">
    <property type="entry name" value="DM9_repeat"/>
</dbReference>
<dbReference type="GO" id="GO:0006680">
    <property type="term" value="P:glucosylceramide catabolic process"/>
    <property type="evidence" value="ECO:0007669"/>
    <property type="project" value="TreeGrafter"/>
</dbReference>
<keyword evidence="4 7" id="KW-0732">Signal</keyword>
<dbReference type="Pfam" id="PF02055">
    <property type="entry name" value="Glyco_hydro_30"/>
    <property type="match status" value="1"/>
</dbReference>
<dbReference type="InterPro" id="IPR013780">
    <property type="entry name" value="Glyco_hydro_b"/>
</dbReference>
<dbReference type="PANTHER" id="PTHR11069:SF23">
    <property type="entry name" value="LYSOSOMAL ACID GLUCOSYLCERAMIDASE"/>
    <property type="match status" value="1"/>
</dbReference>
<accession>A0A7R9M0N5</accession>
<keyword evidence="5 6" id="KW-0378">Hydrolase</keyword>
<protein>
    <recommendedName>
        <fullName evidence="3 6">Glucosylceramidase</fullName>
        <ecNumber evidence="3 6">3.2.1.45</ecNumber>
    </recommendedName>
</protein>
<dbReference type="Pfam" id="PF11901">
    <property type="entry name" value="DM9"/>
    <property type="match status" value="1"/>
</dbReference>
<evidence type="ECO:0000256" key="2">
    <source>
        <dbReference type="ARBA" id="ARBA00005382"/>
    </source>
</evidence>
<feature type="domain" description="Glycosyl hydrolase family 30 TIM-barrel" evidence="8">
    <location>
        <begin position="264"/>
        <end position="607"/>
    </location>
</feature>
<evidence type="ECO:0000256" key="1">
    <source>
        <dbReference type="ARBA" id="ARBA00001013"/>
    </source>
</evidence>
<proteinExistence type="inferred from homology"/>
<dbReference type="EMBL" id="CAJPVJ010004665">
    <property type="protein sequence ID" value="CAG2168809.1"/>
    <property type="molecule type" value="Genomic_DNA"/>
</dbReference>
<feature type="chain" id="PRO_5035680230" description="Glucosylceramidase" evidence="7">
    <location>
        <begin position="21"/>
        <end position="678"/>
    </location>
</feature>
<name>A0A7R9M0N5_9ACAR</name>
<dbReference type="Pfam" id="PF17189">
    <property type="entry name" value="Glyco_hydro_30C"/>
    <property type="match status" value="1"/>
</dbReference>
<dbReference type="InterPro" id="IPR017853">
    <property type="entry name" value="GH"/>
</dbReference>
<dbReference type="GO" id="GO:0016020">
    <property type="term" value="C:membrane"/>
    <property type="evidence" value="ECO:0007669"/>
    <property type="project" value="GOC"/>
</dbReference>
<dbReference type="PANTHER" id="PTHR11069">
    <property type="entry name" value="GLUCOSYLCERAMIDASE"/>
    <property type="match status" value="1"/>
</dbReference>
<gene>
    <name evidence="10" type="ORF">ONB1V03_LOCUS8293</name>
</gene>
<keyword evidence="6" id="KW-0326">Glycosidase</keyword>
<reference evidence="10" key="1">
    <citation type="submission" date="2020-11" db="EMBL/GenBank/DDBJ databases">
        <authorList>
            <person name="Tran Van P."/>
        </authorList>
    </citation>
    <scope>NUCLEOTIDE SEQUENCE</scope>
</reference>
<comment type="catalytic activity">
    <reaction evidence="1">
        <text>a beta-D-glucosyl-(1&lt;-&gt;1')-N-acylsphing-4-enine + H2O = an N-acylsphing-4-enine + D-glucose</text>
        <dbReference type="Rhea" id="RHEA:13269"/>
        <dbReference type="ChEBI" id="CHEBI:4167"/>
        <dbReference type="ChEBI" id="CHEBI:15377"/>
        <dbReference type="ChEBI" id="CHEBI:22801"/>
        <dbReference type="ChEBI" id="CHEBI:52639"/>
        <dbReference type="EC" id="3.2.1.45"/>
    </reaction>
    <physiologicalReaction direction="left-to-right" evidence="1">
        <dbReference type="Rhea" id="RHEA:13270"/>
    </physiologicalReaction>
</comment>
<dbReference type="InterPro" id="IPR033452">
    <property type="entry name" value="GH30_C"/>
</dbReference>
<evidence type="ECO:0000313" key="11">
    <source>
        <dbReference type="Proteomes" id="UP000728032"/>
    </source>
</evidence>
<keyword evidence="6" id="KW-0746">Sphingolipid metabolism</keyword>
<feature type="domain" description="Glycosyl hydrolase family 30 beta sandwich" evidence="9">
    <location>
        <begin position="610"/>
        <end position="674"/>
    </location>
</feature>
<dbReference type="InterPro" id="IPR033453">
    <property type="entry name" value="Glyco_hydro_30_TIM-barrel"/>
</dbReference>
<dbReference type="SUPFAM" id="SSF51445">
    <property type="entry name" value="(Trans)glycosidases"/>
    <property type="match status" value="1"/>
</dbReference>
<evidence type="ECO:0000313" key="10">
    <source>
        <dbReference type="EMBL" id="CAD7651427.1"/>
    </source>
</evidence>
<dbReference type="AlphaFoldDB" id="A0A7R9M0N5"/>
<feature type="signal peptide" evidence="7">
    <location>
        <begin position="1"/>
        <end position="20"/>
    </location>
</feature>
<dbReference type="SUPFAM" id="SSF51011">
    <property type="entry name" value="Glycosyl hydrolase domain"/>
    <property type="match status" value="1"/>
</dbReference>
<keyword evidence="6" id="KW-0443">Lipid metabolism</keyword>
<comment type="similarity">
    <text evidence="2 6">Belongs to the glycosyl hydrolase 30 family.</text>
</comment>
<evidence type="ECO:0000259" key="9">
    <source>
        <dbReference type="Pfam" id="PF17189"/>
    </source>
</evidence>
<evidence type="ECO:0000256" key="5">
    <source>
        <dbReference type="ARBA" id="ARBA00022801"/>
    </source>
</evidence>
<dbReference type="EMBL" id="OC919490">
    <property type="protein sequence ID" value="CAD7651427.1"/>
    <property type="molecule type" value="Genomic_DNA"/>
</dbReference>
<keyword evidence="11" id="KW-1185">Reference proteome</keyword>
<dbReference type="SMART" id="SM00696">
    <property type="entry name" value="DM9"/>
    <property type="match status" value="2"/>
</dbReference>
<dbReference type="Gene3D" id="3.20.20.80">
    <property type="entry name" value="Glycosidases"/>
    <property type="match status" value="1"/>
</dbReference>
<dbReference type="Gene3D" id="2.60.40.1180">
    <property type="entry name" value="Golgi alpha-mannosidase II"/>
    <property type="match status" value="1"/>
</dbReference>
<dbReference type="PRINTS" id="PR00843">
    <property type="entry name" value="GLHYDRLASE30"/>
</dbReference>
<dbReference type="OrthoDB" id="2160638at2759"/>
<dbReference type="EC" id="3.2.1.45" evidence="3 6"/>
<organism evidence="10">
    <name type="scientific">Oppiella nova</name>
    <dbReference type="NCBI Taxonomy" id="334625"/>
    <lineage>
        <taxon>Eukaryota</taxon>
        <taxon>Metazoa</taxon>
        <taxon>Ecdysozoa</taxon>
        <taxon>Arthropoda</taxon>
        <taxon>Chelicerata</taxon>
        <taxon>Arachnida</taxon>
        <taxon>Acari</taxon>
        <taxon>Acariformes</taxon>
        <taxon>Sarcoptiformes</taxon>
        <taxon>Oribatida</taxon>
        <taxon>Brachypylina</taxon>
        <taxon>Oppioidea</taxon>
        <taxon>Oppiidae</taxon>
        <taxon>Oppiella</taxon>
    </lineage>
</organism>
<sequence>MAQIIITSVLSPLLWSTCWAACELKWVKTDHKNLPPNSVLANEGYTKETGEFYVSRAVYNGVMTPGRYKPAEERCFVTMDGKEYALADNFEVLTNPNKCFVDFIKARDGTLPKGAVEAGDDPKGGKAYSARYRGGNSYMVGKFYKSTNLMYYGWGGGETTEKQYEILVISDKAPDHTLHPTCANNKPGFDSFVCVCTEGQPCQKLEGPTKTAPGVLTKWESTAQGNRFTKTVYKLEDKAKHVDIDKVGSQLYVKLNRDVKHQEVVGFGGAFTDATGINILKMGDKLGNQLIADCYGKEGLEYNMGRIPIGGSDFSTRTYSLDDEQGTEEDKTLAKFNLTTEDLQYKIPIIQKAAKMAGHDLLLFGSPWSAPAWMKDNNKLIYCGAIKGKPGTEYWQIYAKYLVKYLDAYKSHGLGHWGLTVQNEPYACDTGWNSMWYSPETMRAFVGQTLGPELEKSGYPHDKFKIMTMDHNVGMAKDWVNLYYQDADATKYTWGTAIHWYGHDPKEQLDGPHQQHPDKPFLATEACVEGGVKMGDWNTADLYAFDILSDLLHHVVGWVDWNMVLDTQGGPNWKNNFVDAPLLVDPVKKEYYRQPSYYAMAHFSKFLPPGSYRVDTPLVNSNNNHGVVGGFRTPNGSTVVIAINTEGIEIDLIVEDDKEGKLIEKIAPRSVQTYVYYD</sequence>
<dbReference type="InterPro" id="IPR001139">
    <property type="entry name" value="Glyco_hydro_30"/>
</dbReference>
<dbReference type="Proteomes" id="UP000728032">
    <property type="component" value="Unassembled WGS sequence"/>
</dbReference>
<evidence type="ECO:0000259" key="8">
    <source>
        <dbReference type="Pfam" id="PF02055"/>
    </source>
</evidence>
<evidence type="ECO:0000256" key="6">
    <source>
        <dbReference type="RuleBase" id="RU361188"/>
    </source>
</evidence>